<keyword evidence="1" id="KW-1133">Transmembrane helix</keyword>
<name>A0ABY5RGW7_HALLR</name>
<feature type="transmembrane region" description="Helical" evidence="1">
    <location>
        <begin position="20"/>
        <end position="38"/>
    </location>
</feature>
<protein>
    <submittedName>
        <fullName evidence="2">Uncharacterized protein</fullName>
    </submittedName>
</protein>
<evidence type="ECO:0000313" key="2">
    <source>
        <dbReference type="EMBL" id="UVE51409.1"/>
    </source>
</evidence>
<reference evidence="2" key="1">
    <citation type="submission" date="2021-07" db="EMBL/GenBank/DDBJ databases">
        <title>Studies on halocins as antimicrobial molecules from haloarchaea.</title>
        <authorList>
            <person name="Kumar S."/>
            <person name="Khare S.K."/>
        </authorList>
    </citation>
    <scope>NUCLEOTIDE SEQUENCE</scope>
    <source>
        <strain evidence="2">NCIM 5678</strain>
    </source>
</reference>
<evidence type="ECO:0000256" key="1">
    <source>
        <dbReference type="SAM" id="Phobius"/>
    </source>
</evidence>
<gene>
    <name evidence="2" type="ORF">KU306_05900</name>
</gene>
<sequence length="55" mass="6190">MTGLLVVDGIVDFLAGDPVFTGLLVLMLLFVFFAYLLVRRTLLGLREGYDDARKR</sequence>
<dbReference type="RefSeq" id="WP_193788049.1">
    <property type="nucleotide sequence ID" value="NZ_CP078063.1"/>
</dbReference>
<dbReference type="Proteomes" id="UP001058330">
    <property type="component" value="Chromosome"/>
</dbReference>
<dbReference type="EMBL" id="CP078063">
    <property type="protein sequence ID" value="UVE51409.1"/>
    <property type="molecule type" value="Genomic_DNA"/>
</dbReference>
<proteinExistence type="predicted"/>
<dbReference type="Pfam" id="PF25258">
    <property type="entry name" value="DUF7859"/>
    <property type="match status" value="1"/>
</dbReference>
<keyword evidence="3" id="KW-1185">Reference proteome</keyword>
<organism evidence="2 3">
    <name type="scientific">Haloferax larsenii</name>
    <dbReference type="NCBI Taxonomy" id="302484"/>
    <lineage>
        <taxon>Archaea</taxon>
        <taxon>Methanobacteriati</taxon>
        <taxon>Methanobacteriota</taxon>
        <taxon>Stenosarchaea group</taxon>
        <taxon>Halobacteria</taxon>
        <taxon>Halobacteriales</taxon>
        <taxon>Haloferacaceae</taxon>
        <taxon>Haloferax</taxon>
    </lineage>
</organism>
<keyword evidence="1" id="KW-0472">Membrane</keyword>
<dbReference type="InterPro" id="IPR057181">
    <property type="entry name" value="DUF7859"/>
</dbReference>
<accession>A0ABY5RGW7</accession>
<dbReference type="GeneID" id="74528411"/>
<keyword evidence="1" id="KW-0812">Transmembrane</keyword>
<evidence type="ECO:0000313" key="3">
    <source>
        <dbReference type="Proteomes" id="UP001058330"/>
    </source>
</evidence>